<keyword evidence="2" id="KW-0560">Oxidoreductase</keyword>
<evidence type="ECO:0000256" key="3">
    <source>
        <dbReference type="ARBA" id="ARBA00023027"/>
    </source>
</evidence>
<gene>
    <name evidence="4" type="ORF">LCGC14_1648180</name>
</gene>
<evidence type="ECO:0000256" key="1">
    <source>
        <dbReference type="ARBA" id="ARBA00022723"/>
    </source>
</evidence>
<keyword evidence="3" id="KW-0520">NAD</keyword>
<accession>A0A0F9HXJ5</accession>
<dbReference type="GO" id="GO:0016491">
    <property type="term" value="F:oxidoreductase activity"/>
    <property type="evidence" value="ECO:0007669"/>
    <property type="project" value="UniProtKB-KW"/>
</dbReference>
<protein>
    <recommendedName>
        <fullName evidence="5">4-hydroxythreonine-4-phosphate dehydrogenase</fullName>
    </recommendedName>
</protein>
<proteinExistence type="predicted"/>
<dbReference type="SUPFAM" id="SSF53659">
    <property type="entry name" value="Isocitrate/Isopropylmalate dehydrogenase-like"/>
    <property type="match status" value="1"/>
</dbReference>
<sequence length="179" mass="18760">MILILGDMRVMMLTTHMALRKACDAISKERVLSMIELAHQTLTTFGIRNPCIGVAGLNPHAGEGGTFGTEEINHIVPAINVAIERGINAIGPVPADVIFVKAQKGAYDIVLALYHDQANMAAKLLGFGSVVTMLAGLPIIRTSVGHGTAFDIAGKNVADPDNFIEAIRVAADACGVGSN</sequence>
<organism evidence="4">
    <name type="scientific">marine sediment metagenome</name>
    <dbReference type="NCBI Taxonomy" id="412755"/>
    <lineage>
        <taxon>unclassified sequences</taxon>
        <taxon>metagenomes</taxon>
        <taxon>ecological metagenomes</taxon>
    </lineage>
</organism>
<evidence type="ECO:0000256" key="2">
    <source>
        <dbReference type="ARBA" id="ARBA00023002"/>
    </source>
</evidence>
<dbReference type="EMBL" id="LAZR01013824">
    <property type="protein sequence ID" value="KKM20166.1"/>
    <property type="molecule type" value="Genomic_DNA"/>
</dbReference>
<dbReference type="PANTHER" id="PTHR30004:SF6">
    <property type="entry name" value="D-THREONATE 4-PHOSPHATE DEHYDROGENASE"/>
    <property type="match status" value="1"/>
</dbReference>
<dbReference type="Gene3D" id="3.40.718.10">
    <property type="entry name" value="Isopropylmalate Dehydrogenase"/>
    <property type="match status" value="1"/>
</dbReference>
<evidence type="ECO:0000313" key="4">
    <source>
        <dbReference type="EMBL" id="KKM20166.1"/>
    </source>
</evidence>
<evidence type="ECO:0008006" key="5">
    <source>
        <dbReference type="Google" id="ProtNLM"/>
    </source>
</evidence>
<dbReference type="GO" id="GO:0046872">
    <property type="term" value="F:metal ion binding"/>
    <property type="evidence" value="ECO:0007669"/>
    <property type="project" value="UniProtKB-KW"/>
</dbReference>
<dbReference type="PANTHER" id="PTHR30004">
    <property type="entry name" value="4-HYDROXYTHREONINE-4-PHOSPHATE DEHYDROGENASE"/>
    <property type="match status" value="1"/>
</dbReference>
<name>A0A0F9HXJ5_9ZZZZ</name>
<dbReference type="Pfam" id="PF04166">
    <property type="entry name" value="PdxA"/>
    <property type="match status" value="1"/>
</dbReference>
<keyword evidence="1" id="KW-0479">Metal-binding</keyword>
<reference evidence="4" key="1">
    <citation type="journal article" date="2015" name="Nature">
        <title>Complex archaea that bridge the gap between prokaryotes and eukaryotes.</title>
        <authorList>
            <person name="Spang A."/>
            <person name="Saw J.H."/>
            <person name="Jorgensen S.L."/>
            <person name="Zaremba-Niedzwiedzka K."/>
            <person name="Martijn J."/>
            <person name="Lind A.E."/>
            <person name="van Eijk R."/>
            <person name="Schleper C."/>
            <person name="Guy L."/>
            <person name="Ettema T.J."/>
        </authorList>
    </citation>
    <scope>NUCLEOTIDE SEQUENCE</scope>
</reference>
<comment type="caution">
    <text evidence="4">The sequence shown here is derived from an EMBL/GenBank/DDBJ whole genome shotgun (WGS) entry which is preliminary data.</text>
</comment>
<dbReference type="InterPro" id="IPR005255">
    <property type="entry name" value="PdxA_fam"/>
</dbReference>
<dbReference type="AlphaFoldDB" id="A0A0F9HXJ5"/>
<dbReference type="GO" id="GO:0051287">
    <property type="term" value="F:NAD binding"/>
    <property type="evidence" value="ECO:0007669"/>
    <property type="project" value="InterPro"/>
</dbReference>
<feature type="non-terminal residue" evidence="4">
    <location>
        <position position="1"/>
    </location>
</feature>